<evidence type="ECO:0000256" key="3">
    <source>
        <dbReference type="ARBA" id="ARBA00022679"/>
    </source>
</evidence>
<evidence type="ECO:0000259" key="5">
    <source>
        <dbReference type="PROSITE" id="PS50075"/>
    </source>
</evidence>
<dbReference type="EMBL" id="CAXAMN010006914">
    <property type="protein sequence ID" value="CAK9019653.1"/>
    <property type="molecule type" value="Genomic_DNA"/>
</dbReference>
<name>A0ABP0JZY9_9DINO</name>
<dbReference type="InterPro" id="IPR036907">
    <property type="entry name" value="5'-Nucleotdase_C_sf"/>
</dbReference>
<dbReference type="InterPro" id="IPR007130">
    <property type="entry name" value="DAGAT"/>
</dbReference>
<evidence type="ECO:0000313" key="7">
    <source>
        <dbReference type="Proteomes" id="UP001642484"/>
    </source>
</evidence>
<proteinExistence type="inferred from homology"/>
<dbReference type="SUPFAM" id="SSF55816">
    <property type="entry name" value="5'-nucleotidase (syn. UDP-sugar hydrolase), C-terminal domain"/>
    <property type="match status" value="1"/>
</dbReference>
<dbReference type="PANTHER" id="PTHR11575">
    <property type="entry name" value="5'-NUCLEOTIDASE-RELATED"/>
    <property type="match status" value="1"/>
</dbReference>
<feature type="domain" description="Carrier" evidence="5">
    <location>
        <begin position="1"/>
        <end position="65"/>
    </location>
</feature>
<dbReference type="InterPro" id="IPR008334">
    <property type="entry name" value="5'-Nucleotdase_C"/>
</dbReference>
<organism evidence="6 7">
    <name type="scientific">Durusdinium trenchii</name>
    <dbReference type="NCBI Taxonomy" id="1381693"/>
    <lineage>
        <taxon>Eukaryota</taxon>
        <taxon>Sar</taxon>
        <taxon>Alveolata</taxon>
        <taxon>Dinophyceae</taxon>
        <taxon>Suessiales</taxon>
        <taxon>Symbiodiniaceae</taxon>
        <taxon>Durusdinium</taxon>
    </lineage>
</organism>
<comment type="similarity">
    <text evidence="2">Belongs to the 5'-nucleotidase family.</text>
</comment>
<evidence type="ECO:0000313" key="6">
    <source>
        <dbReference type="EMBL" id="CAK9019653.1"/>
    </source>
</evidence>
<gene>
    <name evidence="6" type="ORF">CCMP2556_LOCUS13746</name>
</gene>
<accession>A0ABP0JZY9</accession>
<keyword evidence="4" id="KW-0012">Acyltransferase</keyword>
<evidence type="ECO:0000256" key="2">
    <source>
        <dbReference type="ARBA" id="ARBA00006654"/>
    </source>
</evidence>
<dbReference type="InterPro" id="IPR036736">
    <property type="entry name" value="ACP-like_sf"/>
</dbReference>
<evidence type="ECO:0000256" key="4">
    <source>
        <dbReference type="ARBA" id="ARBA00023315"/>
    </source>
</evidence>
<dbReference type="Gene3D" id="1.10.1200.10">
    <property type="entry name" value="ACP-like"/>
    <property type="match status" value="1"/>
</dbReference>
<evidence type="ECO:0000256" key="1">
    <source>
        <dbReference type="ARBA" id="ARBA00005420"/>
    </source>
</evidence>
<dbReference type="Gene3D" id="3.90.780.10">
    <property type="entry name" value="5'-Nucleotidase, C-terminal domain"/>
    <property type="match status" value="1"/>
</dbReference>
<dbReference type="Pfam" id="PF02872">
    <property type="entry name" value="5_nucleotid_C"/>
    <property type="match status" value="1"/>
</dbReference>
<keyword evidence="7" id="KW-1185">Reference proteome</keyword>
<keyword evidence="3" id="KW-0808">Transferase</keyword>
<dbReference type="PANTHER" id="PTHR11575:SF48">
    <property type="entry name" value="5'-NUCLEOTIDASE"/>
    <property type="match status" value="1"/>
</dbReference>
<comment type="similarity">
    <text evidence="1">Belongs to the diacylglycerol acyltransferase family.</text>
</comment>
<dbReference type="InterPro" id="IPR009081">
    <property type="entry name" value="PP-bd_ACP"/>
</dbReference>
<dbReference type="PROSITE" id="PS50075">
    <property type="entry name" value="CARRIER"/>
    <property type="match status" value="1"/>
</dbReference>
<dbReference type="Pfam" id="PF03982">
    <property type="entry name" value="DAGAT"/>
    <property type="match status" value="1"/>
</dbReference>
<sequence>MDSPLMEAGMDSLSSVEFRNQVRNLVPGINLPASMVFDYPLNVLPTIGWRYSSVGELTNINPTAKQEMQVPETNIGNFVTDVMRHAMKADVAMLNSGTLRADSIIEKGDIKVRDLVNLLPMLDELCLLQLTGAQVLEALENSVSQYPRLEGRFAQVSGVTFSFDAAKPANARIDETTVKQGGPGGELGLADGEQAGILPSLVLRSTQHLYTPALRISGQTRPKRMPMPDSGDAVWMMEQLTLEKVKSFLHGLLAHLIIVPAWVIPPGMLFGSLVMAGAPLGLPGILATTGVGAGLVSGPKKLRPVLCGVVLLLAARAKKARAVGAAAVASFLTWLVTRSGKIPRFPWLFDFVNKWAKDYYSFTALRGALDDIRPNKSFLGFHPHGCLCAGFTINCCYNADFIRACTRIFFLCDPALRYKNPGFQLMSEAYEADDRAIEACDAEGFKTHMATGVNVAFIPGGFMDAVAFEFGKDVCVLSSKKGFIKYCLQFGYRTHPVYTFGECETYYTFKGLKSLRMKVAAQNVPALAFFGWPLVPFLPRPQSKIITYVGPGIDIPHIPSPTQEDVDHWHKVYVEGLQKLFDDNKADAGYPDSHLEIL</sequence>
<dbReference type="InterPro" id="IPR006179">
    <property type="entry name" value="5_nucleotidase/apyrase"/>
</dbReference>
<comment type="caution">
    <text evidence="6">The sequence shown here is derived from an EMBL/GenBank/DDBJ whole genome shotgun (WGS) entry which is preliminary data.</text>
</comment>
<protein>
    <recommendedName>
        <fullName evidence="5">Carrier domain-containing protein</fullName>
    </recommendedName>
</protein>
<reference evidence="6 7" key="1">
    <citation type="submission" date="2024-02" db="EMBL/GenBank/DDBJ databases">
        <authorList>
            <person name="Chen Y."/>
            <person name="Shah S."/>
            <person name="Dougan E. K."/>
            <person name="Thang M."/>
            <person name="Chan C."/>
        </authorList>
    </citation>
    <scope>NUCLEOTIDE SEQUENCE [LARGE SCALE GENOMIC DNA]</scope>
</reference>
<dbReference type="Proteomes" id="UP001642484">
    <property type="component" value="Unassembled WGS sequence"/>
</dbReference>